<sequence length="67" mass="7836">MPLKSQGILRGHYAEVTTGYGALCFIERKRRKVQREGSNTRQEKRPQNVTISEALFYVAIQENHFWP</sequence>
<organism evidence="1 2">
    <name type="scientific">Agrobacterium vitis</name>
    <name type="common">Rhizobium vitis</name>
    <dbReference type="NCBI Taxonomy" id="373"/>
    <lineage>
        <taxon>Bacteria</taxon>
        <taxon>Pseudomonadati</taxon>
        <taxon>Pseudomonadota</taxon>
        <taxon>Alphaproteobacteria</taxon>
        <taxon>Hyphomicrobiales</taxon>
        <taxon>Rhizobiaceae</taxon>
        <taxon>Rhizobium/Agrobacterium group</taxon>
        <taxon>Agrobacterium</taxon>
    </lineage>
</organism>
<protein>
    <recommendedName>
        <fullName evidence="3">Transposase</fullName>
    </recommendedName>
</protein>
<accession>A0ABD6GBU5</accession>
<comment type="caution">
    <text evidence="1">The sequence shown here is derived from an EMBL/GenBank/DDBJ whole genome shotgun (WGS) entry which is preliminary data.</text>
</comment>
<proteinExistence type="predicted"/>
<name>A0ABD6GBU5_AGRVI</name>
<gene>
    <name evidence="1" type="ORF">BBI04_015210</name>
</gene>
<dbReference type="EMBL" id="MBEV02000007">
    <property type="protein sequence ID" value="MUP06154.1"/>
    <property type="molecule type" value="Genomic_DNA"/>
</dbReference>
<evidence type="ECO:0000313" key="2">
    <source>
        <dbReference type="Proteomes" id="UP000175993"/>
    </source>
</evidence>
<evidence type="ECO:0008006" key="3">
    <source>
        <dbReference type="Google" id="ProtNLM"/>
    </source>
</evidence>
<dbReference type="AlphaFoldDB" id="A0ABD6GBU5"/>
<dbReference type="Proteomes" id="UP000175993">
    <property type="component" value="Unassembled WGS sequence"/>
</dbReference>
<dbReference type="RefSeq" id="WP_139190068.1">
    <property type="nucleotide sequence ID" value="NZ_CP118260.1"/>
</dbReference>
<evidence type="ECO:0000313" key="1">
    <source>
        <dbReference type="EMBL" id="MUP06154.1"/>
    </source>
</evidence>
<reference evidence="1 2" key="1">
    <citation type="submission" date="2019-11" db="EMBL/GenBank/DDBJ databases">
        <title>Whole-genome sequencing of Allorhizobium vitis.</title>
        <authorList>
            <person name="Gan H.M."/>
            <person name="Savka M.A."/>
        </authorList>
    </citation>
    <scope>NUCLEOTIDE SEQUENCE [LARGE SCALE GENOMIC DNA]</scope>
    <source>
        <strain evidence="1 2">AB4</strain>
    </source>
</reference>